<organism evidence="3 4">
    <name type="scientific">Lingula anatina</name>
    <name type="common">Brachiopod</name>
    <name type="synonym">Lingula unguis</name>
    <dbReference type="NCBI Taxonomy" id="7574"/>
    <lineage>
        <taxon>Eukaryota</taxon>
        <taxon>Metazoa</taxon>
        <taxon>Spiralia</taxon>
        <taxon>Lophotrochozoa</taxon>
        <taxon>Brachiopoda</taxon>
        <taxon>Linguliformea</taxon>
        <taxon>Lingulata</taxon>
        <taxon>Lingulida</taxon>
        <taxon>Linguloidea</taxon>
        <taxon>Lingulidae</taxon>
        <taxon>Lingula</taxon>
    </lineage>
</organism>
<gene>
    <name evidence="4" type="primary">LOC106172346</name>
</gene>
<protein>
    <submittedName>
        <fullName evidence="4">Paramyosin-like</fullName>
    </submittedName>
</protein>
<dbReference type="OrthoDB" id="10013155at2759"/>
<evidence type="ECO:0000313" key="4">
    <source>
        <dbReference type="RefSeq" id="XP_013408453.1"/>
    </source>
</evidence>
<evidence type="ECO:0000313" key="3">
    <source>
        <dbReference type="Proteomes" id="UP000085678"/>
    </source>
</evidence>
<dbReference type="InParanoid" id="A0A1S3JDP5"/>
<dbReference type="GeneID" id="106172346"/>
<dbReference type="GO" id="GO:0005737">
    <property type="term" value="C:cytoplasm"/>
    <property type="evidence" value="ECO:0007669"/>
    <property type="project" value="TreeGrafter"/>
</dbReference>
<dbReference type="PANTHER" id="PTHR21707:SF42">
    <property type="entry name" value="FLAGELLUM-ASSOCIATED COILED-COIL DOMAIN-CONTAINING PROTEIN 1"/>
    <property type="match status" value="1"/>
</dbReference>
<keyword evidence="3" id="KW-1185">Reference proteome</keyword>
<proteinExistence type="predicted"/>
<evidence type="ECO:0000256" key="2">
    <source>
        <dbReference type="SAM" id="MobiDB-lite"/>
    </source>
</evidence>
<dbReference type="Proteomes" id="UP000085678">
    <property type="component" value="Unplaced"/>
</dbReference>
<dbReference type="InterPro" id="IPR026674">
    <property type="entry name" value="FLACC1"/>
</dbReference>
<feature type="coiled-coil region" evidence="1">
    <location>
        <begin position="345"/>
        <end position="379"/>
    </location>
</feature>
<reference evidence="4" key="1">
    <citation type="submission" date="2025-08" db="UniProtKB">
        <authorList>
            <consortium name="RefSeq"/>
        </authorList>
    </citation>
    <scope>IDENTIFICATION</scope>
    <source>
        <tissue evidence="4">Gonads</tissue>
    </source>
</reference>
<keyword evidence="1" id="KW-0175">Coiled coil</keyword>
<feature type="region of interest" description="Disordered" evidence="2">
    <location>
        <begin position="1"/>
        <end position="73"/>
    </location>
</feature>
<dbReference type="STRING" id="7574.A0A1S3JDP5"/>
<feature type="coiled-coil region" evidence="1">
    <location>
        <begin position="170"/>
        <end position="230"/>
    </location>
</feature>
<dbReference type="KEGG" id="lak:106172346"/>
<sequence>MSTDVMYQSPPRLEAWAGQSLPPSGLRSKTPSPKGSRKLDRPKSSPSHLKVTFSPSVSPEPPQPARPTTAAGAISGYECDRLYQVEHEATRKHKFENHFGPKKGKPPPWQKNLDTPMVPYSTGPGYTMSKSKNKLAVTLKMDDFFNPRPEEKQAQKKTAILQDSHREEFVRQLQQQIEDLTLYLEEERLNHRHTKDKAAQNLQTKVKDMNQEQEEHVRELEAEHQEQMKRMKASFDITMAEYKSTTEATISRMKGEIEFLHGSFESFKSSLTQEMNTKWKRKEEEIEYKHKENIQSHVHEMKLKMIQEKNAEKATLTKEFQKQLSTLQKEHKKELDAIMRRFANAAADQERLQEVEEELKELKSEHATLQREHKQTTQQLNRTVNDYTDAKIRLSDFETRFEEKVRDVDDKYKAEIHSLMKQNTELRQMYVKKCGELFDEKTSTEDAVLERVQSAKDTMQALITSRTRANVSVAAVDPKLDSKPRKLYVRPASAPITRSEAEAAQLCAGQTRHISDRPSEPPIRPRSSAMAMAEQRLSKSVHWALDDQMDQTQEDV</sequence>
<dbReference type="AlphaFoldDB" id="A0A1S3JDP5"/>
<evidence type="ECO:0000256" key="1">
    <source>
        <dbReference type="SAM" id="Coils"/>
    </source>
</evidence>
<dbReference type="PANTHER" id="PTHR21707">
    <property type="entry name" value="FLAGELLUM-ASSOCIATED COILED-COIL DOMAIN-CONTAINING PROTEIN 1"/>
    <property type="match status" value="1"/>
</dbReference>
<accession>A0A1S3JDP5</accession>
<dbReference type="RefSeq" id="XP_013408453.1">
    <property type="nucleotide sequence ID" value="XM_013552999.1"/>
</dbReference>
<name>A0A1S3JDP5_LINAN</name>
<feature type="region of interest" description="Disordered" evidence="2">
    <location>
        <begin position="90"/>
        <end position="117"/>
    </location>
</feature>
<feature type="compositionally biased region" description="Basic residues" evidence="2">
    <location>
        <begin position="90"/>
        <end position="105"/>
    </location>
</feature>